<protein>
    <submittedName>
        <fullName evidence="1">Uncharacterized protein</fullName>
    </submittedName>
</protein>
<proteinExistence type="predicted"/>
<comment type="caution">
    <text evidence="1">The sequence shown here is derived from an EMBL/GenBank/DDBJ whole genome shotgun (WGS) entry which is preliminary data.</text>
</comment>
<name>A0A2J7RBM4_9NEOP</name>
<dbReference type="InParanoid" id="A0A2J7RBM4"/>
<dbReference type="AlphaFoldDB" id="A0A2J7RBM4"/>
<sequence>MSGRLVNRARGTEPSLWTHELLLERVLQKAVVAEEEWTEKEGDAKGIKKETVIGKQKGKEKGMIIVDNERRKVQDIIRKEESYKERKNERMKKEHK</sequence>
<reference evidence="1 2" key="1">
    <citation type="submission" date="2017-12" db="EMBL/GenBank/DDBJ databases">
        <title>Hemimetabolous genomes reveal molecular basis of termite eusociality.</title>
        <authorList>
            <person name="Harrison M.C."/>
            <person name="Jongepier E."/>
            <person name="Robertson H.M."/>
            <person name="Arning N."/>
            <person name="Bitard-Feildel T."/>
            <person name="Chao H."/>
            <person name="Childers C.P."/>
            <person name="Dinh H."/>
            <person name="Doddapaneni H."/>
            <person name="Dugan S."/>
            <person name="Gowin J."/>
            <person name="Greiner C."/>
            <person name="Han Y."/>
            <person name="Hu H."/>
            <person name="Hughes D.S.T."/>
            <person name="Huylmans A.-K."/>
            <person name="Kemena C."/>
            <person name="Kremer L.P.M."/>
            <person name="Lee S.L."/>
            <person name="Lopez-Ezquerra A."/>
            <person name="Mallet L."/>
            <person name="Monroy-Kuhn J.M."/>
            <person name="Moser A."/>
            <person name="Murali S.C."/>
            <person name="Muzny D.M."/>
            <person name="Otani S."/>
            <person name="Piulachs M.-D."/>
            <person name="Poelchau M."/>
            <person name="Qu J."/>
            <person name="Schaub F."/>
            <person name="Wada-Katsumata A."/>
            <person name="Worley K.C."/>
            <person name="Xie Q."/>
            <person name="Ylla G."/>
            <person name="Poulsen M."/>
            <person name="Gibbs R.A."/>
            <person name="Schal C."/>
            <person name="Richards S."/>
            <person name="Belles X."/>
            <person name="Korb J."/>
            <person name="Bornberg-Bauer E."/>
        </authorList>
    </citation>
    <scope>NUCLEOTIDE SEQUENCE [LARGE SCALE GENOMIC DNA]</scope>
    <source>
        <tissue evidence="1">Whole body</tissue>
    </source>
</reference>
<evidence type="ECO:0000313" key="1">
    <source>
        <dbReference type="EMBL" id="PNF38225.1"/>
    </source>
</evidence>
<dbReference type="EMBL" id="NEVH01005894">
    <property type="protein sequence ID" value="PNF38225.1"/>
    <property type="molecule type" value="Genomic_DNA"/>
</dbReference>
<evidence type="ECO:0000313" key="2">
    <source>
        <dbReference type="Proteomes" id="UP000235965"/>
    </source>
</evidence>
<dbReference type="Proteomes" id="UP000235965">
    <property type="component" value="Unassembled WGS sequence"/>
</dbReference>
<organism evidence="1 2">
    <name type="scientific">Cryptotermes secundus</name>
    <dbReference type="NCBI Taxonomy" id="105785"/>
    <lineage>
        <taxon>Eukaryota</taxon>
        <taxon>Metazoa</taxon>
        <taxon>Ecdysozoa</taxon>
        <taxon>Arthropoda</taxon>
        <taxon>Hexapoda</taxon>
        <taxon>Insecta</taxon>
        <taxon>Pterygota</taxon>
        <taxon>Neoptera</taxon>
        <taxon>Polyneoptera</taxon>
        <taxon>Dictyoptera</taxon>
        <taxon>Blattodea</taxon>
        <taxon>Blattoidea</taxon>
        <taxon>Termitoidae</taxon>
        <taxon>Kalotermitidae</taxon>
        <taxon>Cryptotermitinae</taxon>
        <taxon>Cryptotermes</taxon>
    </lineage>
</organism>
<gene>
    <name evidence="1" type="ORF">B7P43_G12382</name>
</gene>
<accession>A0A2J7RBM4</accession>
<keyword evidence="2" id="KW-1185">Reference proteome</keyword>